<name>A0A6A7RRM9_9PROT</name>
<organism evidence="1 2">
    <name type="scientific">Candidatus Accumulibacter phosphatis</name>
    <dbReference type="NCBI Taxonomy" id="327160"/>
    <lineage>
        <taxon>Bacteria</taxon>
        <taxon>Pseudomonadati</taxon>
        <taxon>Pseudomonadota</taxon>
        <taxon>Betaproteobacteria</taxon>
        <taxon>Candidatus Accumulibacter</taxon>
    </lineage>
</organism>
<comment type="caution">
    <text evidence="1">The sequence shown here is derived from an EMBL/GenBank/DDBJ whole genome shotgun (WGS) entry which is preliminary data.</text>
</comment>
<proteinExistence type="predicted"/>
<reference evidence="1 2" key="1">
    <citation type="submission" date="2017-09" db="EMBL/GenBank/DDBJ databases">
        <title>Metagenomic Analysis Reveals Denitrifying Candidatus Accumulibacter and Flanking Population as a Source of N2O.</title>
        <authorList>
            <person name="Gao H."/>
            <person name="Mao Y."/>
            <person name="Zhao X."/>
            <person name="Liu W.-T."/>
            <person name="Zhang T."/>
            <person name="Wells G."/>
        </authorList>
    </citation>
    <scope>NUCLEOTIDE SEQUENCE [LARGE SCALE GENOMIC DNA]</scope>
    <source>
        <strain evidence="1">CANDO_2_IC</strain>
    </source>
</reference>
<accession>A0A6A7RRM9</accession>
<evidence type="ECO:0000313" key="2">
    <source>
        <dbReference type="Proteomes" id="UP000342300"/>
    </source>
</evidence>
<gene>
    <name evidence="1" type="ORF">CRU78_05895</name>
</gene>
<evidence type="ECO:0000313" key="1">
    <source>
        <dbReference type="EMBL" id="MQM30085.1"/>
    </source>
</evidence>
<sequence length="191" mass="21896">MDADDSKLHEIFSAELSKLELRAWDLLAKRGVDKTENRNSAFDQYVNSVGDDSVDTLPLFLLFVIFKCKEHLRNHKSTVMLPALITLAEFLVHMEIELGILTPNIERKLGKKIRSINATRAAIAAHKEDYEIASEIKEWFRQHRHEHRTAPASIDAFRAAKINTASYRTVQKYISEARKEDALHAERTPSK</sequence>
<dbReference type="AlphaFoldDB" id="A0A6A7RRM9"/>
<dbReference type="EMBL" id="PDHS01000128">
    <property type="protein sequence ID" value="MQM30085.1"/>
    <property type="molecule type" value="Genomic_DNA"/>
</dbReference>
<dbReference type="Proteomes" id="UP000342300">
    <property type="component" value="Unassembled WGS sequence"/>
</dbReference>
<protein>
    <submittedName>
        <fullName evidence="1">Uncharacterized protein</fullName>
    </submittedName>
</protein>